<organism evidence="1">
    <name type="scientific">Serratia phage Kevin</name>
    <dbReference type="NCBI Taxonomy" id="3161161"/>
    <lineage>
        <taxon>Viruses</taxon>
        <taxon>Duplodnaviria</taxon>
        <taxon>Heunggongvirae</taxon>
        <taxon>Uroviricota</taxon>
        <taxon>Caudoviricetes</taxon>
        <taxon>Pantevenvirales</taxon>
        <taxon>Ackermannviridae</taxon>
        <taxon>Miltonvirus</taxon>
    </lineage>
</organism>
<protein>
    <submittedName>
        <fullName evidence="1">Tail tube protein</fullName>
    </submittedName>
</protein>
<name>A0AAU8KWL1_9CAUD</name>
<reference evidence="1" key="1">
    <citation type="submission" date="2024-06" db="EMBL/GenBank/DDBJ databases">
        <authorList>
            <person name="Melgar S."/>
            <person name="Ryabinky S."/>
            <person name="Merugu K."/>
            <person name="Desisa B."/>
            <person name="Truong H."/>
            <person name="Jamal R."/>
            <person name="Sandhu A."/>
            <person name="Johnson A."/>
        </authorList>
    </citation>
    <scope>NUCLEOTIDE SEQUENCE</scope>
</reference>
<dbReference type="EMBL" id="PP869623">
    <property type="protein sequence ID" value="XCN28009.1"/>
    <property type="molecule type" value="Genomic_DNA"/>
</dbReference>
<proteinExistence type="predicted"/>
<sequence>MQDFHNFITQLVQRGISRKNRFRVTIPLPEGIFNSNATAKNDGPAYQSSNWSSIFRTGIQVVSAFFGNASQSSKSLQAMVAVASLPGLSFDTTIVNNNGNHIKMPNNRTQTDLDITLMLANDYFEKQIMDAWKKLIQDPYTSKMGYYDDYTVDIIIEALDTEDNAVHRVYLTEAVPINFNSIEMDKGATDQYNQYNISFSYNKMLSETEYEQRSLSDDFLPLGIADAIAAGDWQTASSKAGQLYKKIKQGNFTGEALLVYRQLDKLVKDSAGISIADFERISVGVQRDILGNDNLTAVEKSNLLGLLYDVVR</sequence>
<accession>A0AAU8KWL1</accession>
<evidence type="ECO:0000313" key="1">
    <source>
        <dbReference type="EMBL" id="XCN28009.1"/>
    </source>
</evidence>